<dbReference type="InterPro" id="IPR018357">
    <property type="entry name" value="Hexapep_transf_CS"/>
</dbReference>
<dbReference type="AlphaFoldDB" id="A0A3E0TNJ0"/>
<accession>A0A3E0TNJ0</accession>
<dbReference type="InterPro" id="IPR011004">
    <property type="entry name" value="Trimer_LpxA-like_sf"/>
</dbReference>
<keyword evidence="2" id="KW-0677">Repeat</keyword>
<dbReference type="OrthoDB" id="9815592at2"/>
<reference evidence="4 5" key="1">
    <citation type="submission" date="2018-08" db="EMBL/GenBank/DDBJ databases">
        <title>Thalassotalea euphylliae genome.</title>
        <authorList>
            <person name="Summers S."/>
            <person name="Rice S.A."/>
            <person name="Freckelton M.L."/>
            <person name="Nedved B.T."/>
            <person name="Hadfield M.G."/>
        </authorList>
    </citation>
    <scope>NUCLEOTIDE SEQUENCE [LARGE SCALE GENOMIC DNA]</scope>
    <source>
        <strain evidence="4 5">H1</strain>
    </source>
</reference>
<proteinExistence type="predicted"/>
<sequence length="171" mass="18234">MKTLYLVLYYAIAKNLPTDEARFIGMLCRKLRALCCKKIFKASGQTINVNKGATFGTGVGISIGNNSSIGKDCQLANDVSIGDDVMMAPEVLIFSVSHETQSVETPMRLQGNKAPNPVKIGNDVWIGQRAIILPGVQIGDGAIIASGAVVTKNVENHCVVGGNPAKTIKYR</sequence>
<dbReference type="InterPro" id="IPR051159">
    <property type="entry name" value="Hexapeptide_acetyltransf"/>
</dbReference>
<dbReference type="GO" id="GO:0016746">
    <property type="term" value="F:acyltransferase activity"/>
    <property type="evidence" value="ECO:0007669"/>
    <property type="project" value="UniProtKB-KW"/>
</dbReference>
<dbReference type="Pfam" id="PF00132">
    <property type="entry name" value="Hexapep"/>
    <property type="match status" value="2"/>
</dbReference>
<dbReference type="Gene3D" id="2.160.10.10">
    <property type="entry name" value="Hexapeptide repeat proteins"/>
    <property type="match status" value="1"/>
</dbReference>
<evidence type="ECO:0000256" key="3">
    <source>
        <dbReference type="ARBA" id="ARBA00023315"/>
    </source>
</evidence>
<evidence type="ECO:0000313" key="5">
    <source>
        <dbReference type="Proteomes" id="UP000256478"/>
    </source>
</evidence>
<organism evidence="4 5">
    <name type="scientific">Thalassotalea euphylliae</name>
    <dbReference type="NCBI Taxonomy" id="1655234"/>
    <lineage>
        <taxon>Bacteria</taxon>
        <taxon>Pseudomonadati</taxon>
        <taxon>Pseudomonadota</taxon>
        <taxon>Gammaproteobacteria</taxon>
        <taxon>Alteromonadales</taxon>
        <taxon>Colwelliaceae</taxon>
        <taxon>Thalassotalea</taxon>
    </lineage>
</organism>
<comment type="caution">
    <text evidence="4">The sequence shown here is derived from an EMBL/GenBank/DDBJ whole genome shotgun (WGS) entry which is preliminary data.</text>
</comment>
<dbReference type="SUPFAM" id="SSF51161">
    <property type="entry name" value="Trimeric LpxA-like enzymes"/>
    <property type="match status" value="1"/>
</dbReference>
<evidence type="ECO:0000256" key="2">
    <source>
        <dbReference type="ARBA" id="ARBA00022737"/>
    </source>
</evidence>
<dbReference type="EMBL" id="QUOU01000001">
    <property type="protein sequence ID" value="REL26129.1"/>
    <property type="molecule type" value="Genomic_DNA"/>
</dbReference>
<keyword evidence="3 4" id="KW-0012">Acyltransferase</keyword>
<keyword evidence="1 4" id="KW-0808">Transferase</keyword>
<evidence type="ECO:0000256" key="1">
    <source>
        <dbReference type="ARBA" id="ARBA00022679"/>
    </source>
</evidence>
<name>A0A3E0TNJ0_9GAMM</name>
<protein>
    <submittedName>
        <fullName evidence="4">Acyltransferase</fullName>
    </submittedName>
</protein>
<dbReference type="PROSITE" id="PS00101">
    <property type="entry name" value="HEXAPEP_TRANSFERASES"/>
    <property type="match status" value="1"/>
</dbReference>
<dbReference type="CDD" id="cd04647">
    <property type="entry name" value="LbH_MAT_like"/>
    <property type="match status" value="1"/>
</dbReference>
<dbReference type="PANTHER" id="PTHR23416">
    <property type="entry name" value="SIALIC ACID SYNTHASE-RELATED"/>
    <property type="match status" value="1"/>
</dbReference>
<gene>
    <name evidence="4" type="ORF">DXX93_05745</name>
</gene>
<dbReference type="Proteomes" id="UP000256478">
    <property type="component" value="Unassembled WGS sequence"/>
</dbReference>
<evidence type="ECO:0000313" key="4">
    <source>
        <dbReference type="EMBL" id="REL26129.1"/>
    </source>
</evidence>
<dbReference type="InterPro" id="IPR001451">
    <property type="entry name" value="Hexapep"/>
</dbReference>